<comment type="similarity">
    <text evidence="1">Belongs to the colicins ColE2/ColE8/ColE9 and pyocins S1/S2 family.</text>
</comment>
<dbReference type="CDD" id="cd16363">
    <property type="entry name" value="Col_Im_like"/>
    <property type="match status" value="1"/>
</dbReference>
<dbReference type="AlphaFoldDB" id="A0A4R4JSS2"/>
<dbReference type="RefSeq" id="WP_132354686.1">
    <property type="nucleotide sequence ID" value="NZ_CAWOJO010000019.1"/>
</dbReference>
<dbReference type="Proteomes" id="UP000295598">
    <property type="component" value="Unassembled WGS sequence"/>
</dbReference>
<dbReference type="InterPro" id="IPR035900">
    <property type="entry name" value="Colicin_E_sf"/>
</dbReference>
<sequence length="86" mass="10068">MELKNKIEFYTEAEFIEFVKEILKENIAKTDEKLDTLLSHFEKLIEHPEGTDIIYYATSDSECTPEAITKKIKEWRAKNGKPGFKI</sequence>
<evidence type="ECO:0000256" key="1">
    <source>
        <dbReference type="ARBA" id="ARBA00009346"/>
    </source>
</evidence>
<gene>
    <name evidence="3" type="ORF">C5467_12460</name>
</gene>
<evidence type="ECO:0000313" key="4">
    <source>
        <dbReference type="Proteomes" id="UP000295598"/>
    </source>
</evidence>
<dbReference type="GO" id="GO:0015643">
    <property type="term" value="F:toxic substance binding"/>
    <property type="evidence" value="ECO:0007669"/>
    <property type="project" value="InterPro"/>
</dbReference>
<dbReference type="EMBL" id="PUJY01000019">
    <property type="protein sequence ID" value="TDB56821.1"/>
    <property type="molecule type" value="Genomic_DNA"/>
</dbReference>
<evidence type="ECO:0000313" key="3">
    <source>
        <dbReference type="EMBL" id="TDB56821.1"/>
    </source>
</evidence>
<dbReference type="Gene3D" id="1.10.1200.20">
    <property type="entry name" value="Colicin E immunity protein"/>
    <property type="match status" value="1"/>
</dbReference>
<protein>
    <submittedName>
        <fullName evidence="3">Bacteriocin immunity protein</fullName>
    </submittedName>
</protein>
<comment type="caution">
    <text evidence="3">The sequence shown here is derived from an EMBL/GenBank/DDBJ whole genome shotgun (WGS) entry which is preliminary data.</text>
</comment>
<dbReference type="PRINTS" id="PR01299">
    <property type="entry name" value="PYOCIN"/>
</dbReference>
<reference evidence="3 4" key="1">
    <citation type="journal article" date="2019" name="Int. J. Syst. Evol. Microbiol.">
        <title>Photorhabdus khanii subsp. guanajuatensis subsp. nov., isolated from Heterorhabditis atacamensis, and Photorhabdus luminescens subsp. mexicana subsp. nov., isolated from Heterorhabditis mexicana entomopathogenic nematodes.</title>
        <authorList>
            <person name="Machado R.A.R."/>
            <person name="Bruno P."/>
            <person name="Arce C.C.M."/>
            <person name="Liechti N."/>
            <person name="Kohler A."/>
            <person name="Bernal J."/>
            <person name="Bruggmann R."/>
            <person name="Turlings T.C.J."/>
        </authorList>
    </citation>
    <scope>NUCLEOTIDE SEQUENCE [LARGE SCALE GENOMIC DNA]</scope>
    <source>
        <strain evidence="3 4">MEX20-17</strain>
    </source>
</reference>
<evidence type="ECO:0000256" key="2">
    <source>
        <dbReference type="ARBA" id="ARBA00023025"/>
    </source>
</evidence>
<dbReference type="InterPro" id="IPR000290">
    <property type="entry name" value="Colicin_pyocin"/>
</dbReference>
<accession>A0A4R4JSS2</accession>
<name>A0A4R4JSS2_9GAMM</name>
<keyword evidence="2" id="KW-0079">Bacteriocin immunity</keyword>
<dbReference type="SUPFAM" id="SSF47345">
    <property type="entry name" value="Colicin E immunity proteins"/>
    <property type="match status" value="1"/>
</dbReference>
<dbReference type="Pfam" id="PF01320">
    <property type="entry name" value="Colicin_Pyocin"/>
    <property type="match status" value="1"/>
</dbReference>
<organism evidence="3 4">
    <name type="scientific">Photorhabdus khanii subsp. guanajuatensis</name>
    <dbReference type="NCBI Taxonomy" id="2100166"/>
    <lineage>
        <taxon>Bacteria</taxon>
        <taxon>Pseudomonadati</taxon>
        <taxon>Pseudomonadota</taxon>
        <taxon>Gammaproteobacteria</taxon>
        <taxon>Enterobacterales</taxon>
        <taxon>Morganellaceae</taxon>
        <taxon>Photorhabdus</taxon>
    </lineage>
</organism>
<dbReference type="GO" id="GO:0030153">
    <property type="term" value="P:bacteriocin immunity"/>
    <property type="evidence" value="ECO:0007669"/>
    <property type="project" value="UniProtKB-KW"/>
</dbReference>
<proteinExistence type="inferred from homology"/>